<dbReference type="AlphaFoldDB" id="A0A1F5YYT3"/>
<sequence>MKLSFTARYRVKRSVAPCLAFLLLYLSAAGCSKDHNPLAPGGAQPLPVEFASQLEGRWGSVNIFAGGLPVTYLLIPAFAAGRNEARLSAFDTDLVVSVTGEKSGLFSLESSATAADTANPDHTASGTHQAWGGYSVSTDGSLDITLRGDNSGALNPAQSYSGTASLTGDTLILSFTLSVPPSKAVPFLPDTTDFIARLVKR</sequence>
<evidence type="ECO:0000256" key="1">
    <source>
        <dbReference type="SAM" id="SignalP"/>
    </source>
</evidence>
<dbReference type="Proteomes" id="UP000179129">
    <property type="component" value="Unassembled WGS sequence"/>
</dbReference>
<accession>A0A1F5YYT3</accession>
<evidence type="ECO:0008006" key="4">
    <source>
        <dbReference type="Google" id="ProtNLM"/>
    </source>
</evidence>
<evidence type="ECO:0000313" key="3">
    <source>
        <dbReference type="Proteomes" id="UP000179129"/>
    </source>
</evidence>
<reference evidence="2 3" key="1">
    <citation type="journal article" date="2016" name="Nat. Commun.">
        <title>Thousands of microbial genomes shed light on interconnected biogeochemical processes in an aquifer system.</title>
        <authorList>
            <person name="Anantharaman K."/>
            <person name="Brown C.T."/>
            <person name="Hug L.A."/>
            <person name="Sharon I."/>
            <person name="Castelle C.J."/>
            <person name="Probst A.J."/>
            <person name="Thomas B.C."/>
            <person name="Singh A."/>
            <person name="Wilkins M.J."/>
            <person name="Karaoz U."/>
            <person name="Brodie E.L."/>
            <person name="Williams K.H."/>
            <person name="Hubbard S.S."/>
            <person name="Banfield J.F."/>
        </authorList>
    </citation>
    <scope>NUCLEOTIDE SEQUENCE [LARGE SCALE GENOMIC DNA]</scope>
</reference>
<name>A0A1F5YYT3_9BACT</name>
<evidence type="ECO:0000313" key="2">
    <source>
        <dbReference type="EMBL" id="OGG05348.1"/>
    </source>
</evidence>
<protein>
    <recommendedName>
        <fullName evidence="4">Lipocalin-like domain-containing protein</fullName>
    </recommendedName>
</protein>
<comment type="caution">
    <text evidence="2">The sequence shown here is derived from an EMBL/GenBank/DDBJ whole genome shotgun (WGS) entry which is preliminary data.</text>
</comment>
<gene>
    <name evidence="2" type="ORF">A3F83_14985</name>
</gene>
<feature type="chain" id="PRO_5009522705" description="Lipocalin-like domain-containing protein" evidence="1">
    <location>
        <begin position="29"/>
        <end position="201"/>
    </location>
</feature>
<feature type="signal peptide" evidence="1">
    <location>
        <begin position="1"/>
        <end position="28"/>
    </location>
</feature>
<dbReference type="STRING" id="1817867.A3F83_14985"/>
<keyword evidence="1" id="KW-0732">Signal</keyword>
<dbReference type="EMBL" id="MFIX01000061">
    <property type="protein sequence ID" value="OGG05348.1"/>
    <property type="molecule type" value="Genomic_DNA"/>
</dbReference>
<proteinExistence type="predicted"/>
<dbReference type="PROSITE" id="PS51257">
    <property type="entry name" value="PROKAR_LIPOPROTEIN"/>
    <property type="match status" value="1"/>
</dbReference>
<organism evidence="2 3">
    <name type="scientific">Candidatus Glassbacteria bacterium RIFCSPLOWO2_12_FULL_58_11</name>
    <dbReference type="NCBI Taxonomy" id="1817867"/>
    <lineage>
        <taxon>Bacteria</taxon>
        <taxon>Candidatus Glassiibacteriota</taxon>
    </lineage>
</organism>